<organism evidence="2 3">
    <name type="scientific">Ancylobacter novellus</name>
    <name type="common">Thiobacillus novellus</name>
    <dbReference type="NCBI Taxonomy" id="921"/>
    <lineage>
        <taxon>Bacteria</taxon>
        <taxon>Pseudomonadati</taxon>
        <taxon>Pseudomonadota</taxon>
        <taxon>Alphaproteobacteria</taxon>
        <taxon>Hyphomicrobiales</taxon>
        <taxon>Xanthobacteraceae</taxon>
        <taxon>Ancylobacter</taxon>
    </lineage>
</organism>
<evidence type="ECO:0000313" key="3">
    <source>
        <dbReference type="Proteomes" id="UP000248887"/>
    </source>
</evidence>
<evidence type="ECO:0008006" key="4">
    <source>
        <dbReference type="Google" id="ProtNLM"/>
    </source>
</evidence>
<gene>
    <name evidence="2" type="ORF">DI549_21215</name>
</gene>
<accession>A0A2W5QP82</accession>
<feature type="chain" id="PRO_5016044230" description="Outer membrane protein beta-barrel domain-containing protein" evidence="1">
    <location>
        <begin position="26"/>
        <end position="274"/>
    </location>
</feature>
<evidence type="ECO:0000256" key="1">
    <source>
        <dbReference type="SAM" id="SignalP"/>
    </source>
</evidence>
<reference evidence="2 3" key="1">
    <citation type="submission" date="2017-08" db="EMBL/GenBank/DDBJ databases">
        <title>Infants hospitalized years apart are colonized by the same room-sourced microbial strains.</title>
        <authorList>
            <person name="Brooks B."/>
            <person name="Olm M.R."/>
            <person name="Firek B.A."/>
            <person name="Baker R."/>
            <person name="Thomas B.C."/>
            <person name="Morowitz M.J."/>
            <person name="Banfield J.F."/>
        </authorList>
    </citation>
    <scope>NUCLEOTIDE SEQUENCE [LARGE SCALE GENOMIC DNA]</scope>
    <source>
        <strain evidence="2">S2_005_001_R2_27</strain>
    </source>
</reference>
<dbReference type="SUPFAM" id="SSF56925">
    <property type="entry name" value="OMPA-like"/>
    <property type="match status" value="1"/>
</dbReference>
<proteinExistence type="predicted"/>
<comment type="caution">
    <text evidence="2">The sequence shown here is derived from an EMBL/GenBank/DDBJ whole genome shotgun (WGS) entry which is preliminary data.</text>
</comment>
<feature type="signal peptide" evidence="1">
    <location>
        <begin position="1"/>
        <end position="25"/>
    </location>
</feature>
<protein>
    <recommendedName>
        <fullName evidence="4">Outer membrane protein beta-barrel domain-containing protein</fullName>
    </recommendedName>
</protein>
<evidence type="ECO:0000313" key="2">
    <source>
        <dbReference type="EMBL" id="PZQ79072.1"/>
    </source>
</evidence>
<dbReference type="InterPro" id="IPR011250">
    <property type="entry name" value="OMP/PagP_B-barrel"/>
</dbReference>
<dbReference type="EMBL" id="QFQD01000104">
    <property type="protein sequence ID" value="PZQ79072.1"/>
    <property type="molecule type" value="Genomic_DNA"/>
</dbReference>
<sequence>MMRSRTLIGAATLVSALLTVGAAGAADMPPPAPVLKSAPLETASDWRFQATFYGWLTAIDGDVGVRDLPTSPVNASIGDVLGDLDGALMGSFMATNGKWLFLGDLVLAKLSSDKDVGLYGNTRFDAELKQTIMTGAVGYWLPLGLKNLDIAVTGGLRYVDLSADLSLKPAALPVTLSGSQSESWVDPTVGMVASWKIDDKWFANAIVDIGGFGIGSKLSSTGYLGVGYMWTPSISTAIGYRYLYENYESSNGDGGSFRYNTTMHGPTVSVAWHF</sequence>
<dbReference type="Proteomes" id="UP000248887">
    <property type="component" value="Unassembled WGS sequence"/>
</dbReference>
<keyword evidence="1" id="KW-0732">Signal</keyword>
<dbReference type="AlphaFoldDB" id="A0A2W5QP82"/>
<name>A0A2W5QP82_ANCNO</name>